<feature type="transmembrane region" description="Helical" evidence="2">
    <location>
        <begin position="850"/>
        <end position="870"/>
    </location>
</feature>
<dbReference type="STRING" id="651662.SAMN04488069_10328"/>
<feature type="transmembrane region" description="Helical" evidence="2">
    <location>
        <begin position="1263"/>
        <end position="1282"/>
    </location>
</feature>
<dbReference type="EMBL" id="FNOV01000003">
    <property type="protein sequence ID" value="SDX75130.1"/>
    <property type="molecule type" value="Genomic_DNA"/>
</dbReference>
<feature type="transmembrane region" description="Helical" evidence="2">
    <location>
        <begin position="1025"/>
        <end position="1047"/>
    </location>
</feature>
<feature type="transmembrane region" description="Helical" evidence="2">
    <location>
        <begin position="616"/>
        <end position="638"/>
    </location>
</feature>
<name>A0A1H3E962_9BACT</name>
<feature type="transmembrane region" description="Helical" evidence="2">
    <location>
        <begin position="516"/>
        <end position="539"/>
    </location>
</feature>
<sequence>MDNFLLLLVVVGAGLLYQKLQKLIRALTDRLAERERAHASLVATVEILRREVQQLSSAATTAPATLVATVPAPSVATAASVAAAVSKAVSANVPAPQPAGLPVPAAPIAPLSVAPVVAATPTPAPATPTDAGLSPALVVPVSPLAAAAPAAPAAAPTRPPLPAPRAAPPRPPVAAVPAAPAEPTWWDRAEKVLLDNWTGILGAVVLVTGVGFLGVYTALRVSAPLRFGMITAFAAALLGLHYYLRPKPFAAKLNVWLQSSAAAIFLFACVGAVSVPGLQWAGPPLSYLLLLAGVAVNLWLAWDAGREDVATLHGVLSLVALAVLPRELLTLGAAAGVTVFSIVITYRQRWKYQLLLTILSFFIFHQYWHYTREAAALLAPARLMAMALLLLVGAAAAVVQYRRVYAQQRFDALLFAAHVLNWTCLGINLYQYSTGSPWKTVPLALGALLTFGVARQARQLGIGWLFRTDSIISLMLALFAAFSLQGWHASGTLILLFMLLETLLVAFIMAREGERLVFQVASVGAVAAGLGLVVLNLLYLNSYPATEVTRHALLLLLAGLLGAGYYQLLQQQPLLTAEDAGHNQESTRVFGGVVGLLYLGAAGLLARAIFGFAHPPLLALLGGTLAAAGAVFGGAWYLRNSGGWFRTLHLLSGQALLLVFMLGLHETGLSWPATFALLYFETLLLAGACGRATEQLAYKVLAGLTLASGGALLLAAVGSVRELAAPVLHQRLALLLLTSLGSAGLLLLPPRWPALRPLLQSPGNQLPLRALRGLTALFYLNGIGLLVQALFGLPHPPVAGLLGAAAATAGLTFGLAHWARQQPDWFRTGLVLLGQALLAVFILGLHEAGLSWPAANTLLYLEMLAFMLLLVWRAEWLLYRVLLLASLALAVVLPLLVNAPAGLTDNQRAALLLAAALSTVAAQATLHRRGAPIFDAVPLLANPLYRPRLLGLAAAGLLLAAASLVYEHMWAGWVLAGLSGALLLLRRRMPVPGLWLGLLLAAVVYQLLQWQHLHPAGTVFRPLPVLAYLLPLMLLSMMGLAGSWWAAAERHVRWPWLYLLGLQAAVASWLAFAPRTQALPVLLWTLLAAGAAWAAHRARLRWTTPAARARAGSPNRYLLQLTYGLLALALVGHFAGVFGHSAGRLLGVPARWLTAGALLLLLTGLAAQRPAAGVAEFKSERFVQPLLPELALLFGCFTLGYELRTEWLALVWLGFAFGLTRLAARLPQRLRRVRAYGLLFFWAAVAASTYVSFHYLAPGQLLTLPWAATAAAVALLFGYAALRLHQPPAKPADWPPLLSALAGLDRLPLPGLVGLLLYPAFLALTALLTQSYDRSVLTVLLMLEVVALFVASLLLRRQDFRYAALLGMGAAMVRLLFFDLRQTGTITRAVVFILMGLLLLGMNALYARFKDRFAPAASPSEPPGPTSLGEPTAEESGPIL</sequence>
<feature type="transmembrane region" description="Helical" evidence="2">
    <location>
        <begin position="825"/>
        <end position="844"/>
    </location>
</feature>
<keyword evidence="2" id="KW-0472">Membrane</keyword>
<feature type="transmembrane region" description="Helical" evidence="2">
    <location>
        <begin position="947"/>
        <end position="964"/>
    </location>
</feature>
<evidence type="ECO:0008006" key="5">
    <source>
        <dbReference type="Google" id="ProtNLM"/>
    </source>
</evidence>
<feature type="transmembrane region" description="Helical" evidence="2">
    <location>
        <begin position="1078"/>
        <end position="1096"/>
    </location>
</feature>
<feature type="transmembrane region" description="Helical" evidence="2">
    <location>
        <begin position="256"/>
        <end position="278"/>
    </location>
</feature>
<dbReference type="RefSeq" id="WP_092738371.1">
    <property type="nucleotide sequence ID" value="NZ_FNOV01000003.1"/>
</dbReference>
<feature type="transmembrane region" description="Helical" evidence="2">
    <location>
        <begin position="352"/>
        <end position="368"/>
    </location>
</feature>
<feature type="transmembrane region" description="Helical" evidence="2">
    <location>
        <begin position="645"/>
        <end position="663"/>
    </location>
</feature>
<feature type="transmembrane region" description="Helical" evidence="2">
    <location>
        <begin position="1386"/>
        <end position="1406"/>
    </location>
</feature>
<feature type="transmembrane region" description="Helical" evidence="2">
    <location>
        <begin position="197"/>
        <end position="218"/>
    </location>
</feature>
<feature type="transmembrane region" description="Helical" evidence="2">
    <location>
        <begin position="1307"/>
        <end position="1329"/>
    </location>
</feature>
<feature type="region of interest" description="Disordered" evidence="1">
    <location>
        <begin position="1416"/>
        <end position="1440"/>
    </location>
</feature>
<feature type="transmembrane region" description="Helical" evidence="2">
    <location>
        <begin position="1054"/>
        <end position="1072"/>
    </location>
</feature>
<feature type="transmembrane region" description="Helical" evidence="2">
    <location>
        <begin position="314"/>
        <end position="340"/>
    </location>
</feature>
<feature type="transmembrane region" description="Helical" evidence="2">
    <location>
        <begin position="285"/>
        <end position="302"/>
    </location>
</feature>
<feature type="transmembrane region" description="Helical" evidence="2">
    <location>
        <begin position="909"/>
        <end position="926"/>
    </location>
</feature>
<proteinExistence type="predicted"/>
<feature type="transmembrane region" description="Helical" evidence="2">
    <location>
        <begin position="877"/>
        <end position="897"/>
    </location>
</feature>
<evidence type="ECO:0000256" key="1">
    <source>
        <dbReference type="SAM" id="MobiDB-lite"/>
    </source>
</evidence>
<keyword evidence="2" id="KW-1133">Transmembrane helix</keyword>
<feature type="transmembrane region" description="Helical" evidence="2">
    <location>
        <begin position="466"/>
        <end position="484"/>
    </location>
</feature>
<feature type="transmembrane region" description="Helical" evidence="2">
    <location>
        <begin position="797"/>
        <end position="818"/>
    </location>
</feature>
<feature type="transmembrane region" description="Helical" evidence="2">
    <location>
        <begin position="993"/>
        <end position="1013"/>
    </location>
</feature>
<feature type="transmembrane region" description="Helical" evidence="2">
    <location>
        <begin position="770"/>
        <end position="791"/>
    </location>
</feature>
<organism evidence="3 4">
    <name type="scientific">Hymenobacter psychrophilus</name>
    <dbReference type="NCBI Taxonomy" id="651662"/>
    <lineage>
        <taxon>Bacteria</taxon>
        <taxon>Pseudomonadati</taxon>
        <taxon>Bacteroidota</taxon>
        <taxon>Cytophagia</taxon>
        <taxon>Cytophagales</taxon>
        <taxon>Hymenobacteraceae</taxon>
        <taxon>Hymenobacter</taxon>
    </lineage>
</organism>
<reference evidence="4" key="1">
    <citation type="submission" date="2016-10" db="EMBL/GenBank/DDBJ databases">
        <authorList>
            <person name="Varghese N."/>
            <person name="Submissions S."/>
        </authorList>
    </citation>
    <scope>NUCLEOTIDE SEQUENCE [LARGE SCALE GENOMIC DNA]</scope>
    <source>
        <strain evidence="4">CGMCC 1.8975</strain>
    </source>
</reference>
<feature type="transmembrane region" description="Helical" evidence="2">
    <location>
        <begin position="700"/>
        <end position="720"/>
    </location>
</feature>
<dbReference type="Proteomes" id="UP000199249">
    <property type="component" value="Unassembled WGS sequence"/>
</dbReference>
<feature type="transmembrane region" description="Helical" evidence="2">
    <location>
        <begin position="1236"/>
        <end position="1257"/>
    </location>
</feature>
<feature type="region of interest" description="Disordered" evidence="1">
    <location>
        <begin position="153"/>
        <end position="174"/>
    </location>
</feature>
<feature type="transmembrane region" description="Helical" evidence="2">
    <location>
        <begin position="374"/>
        <end position="398"/>
    </location>
</feature>
<feature type="transmembrane region" description="Helical" evidence="2">
    <location>
        <begin position="669"/>
        <end position="688"/>
    </location>
</feature>
<evidence type="ECO:0000313" key="4">
    <source>
        <dbReference type="Proteomes" id="UP000199249"/>
    </source>
</evidence>
<feature type="transmembrane region" description="Helical" evidence="2">
    <location>
        <begin position="970"/>
        <end position="986"/>
    </location>
</feature>
<feature type="transmembrane region" description="Helical" evidence="2">
    <location>
        <begin position="1117"/>
        <end position="1138"/>
    </location>
</feature>
<feature type="transmembrane region" description="Helical" evidence="2">
    <location>
        <begin position="1207"/>
        <end position="1224"/>
    </location>
</feature>
<feature type="transmembrane region" description="Helical" evidence="2">
    <location>
        <begin position="589"/>
        <end position="610"/>
    </location>
</feature>
<feature type="transmembrane region" description="Helical" evidence="2">
    <location>
        <begin position="732"/>
        <end position="749"/>
    </location>
</feature>
<feature type="transmembrane region" description="Helical" evidence="2">
    <location>
        <begin position="225"/>
        <end position="244"/>
    </location>
</feature>
<evidence type="ECO:0000256" key="2">
    <source>
        <dbReference type="SAM" id="Phobius"/>
    </source>
</evidence>
<feature type="transmembrane region" description="Helical" evidence="2">
    <location>
        <begin position="1335"/>
        <end position="1355"/>
    </location>
</feature>
<gene>
    <name evidence="3" type="ORF">SAMN04488069_10328</name>
</gene>
<protein>
    <recommendedName>
        <fullName evidence="5">DUF2339 domain-containing protein</fullName>
    </recommendedName>
</protein>
<feature type="transmembrane region" description="Helical" evidence="2">
    <location>
        <begin position="551"/>
        <end position="568"/>
    </location>
</feature>
<feature type="compositionally biased region" description="Pro residues" evidence="1">
    <location>
        <begin position="157"/>
        <end position="174"/>
    </location>
</feature>
<dbReference type="OrthoDB" id="861561at2"/>
<feature type="transmembrane region" description="Helical" evidence="2">
    <location>
        <begin position="1362"/>
        <end position="1380"/>
    </location>
</feature>
<evidence type="ECO:0000313" key="3">
    <source>
        <dbReference type="EMBL" id="SDX75130.1"/>
    </source>
</evidence>
<keyword evidence="4" id="KW-1185">Reference proteome</keyword>
<accession>A0A1H3E962</accession>
<keyword evidence="2" id="KW-0812">Transmembrane</keyword>
<feature type="transmembrane region" description="Helical" evidence="2">
    <location>
        <begin position="490"/>
        <end position="509"/>
    </location>
</feature>